<dbReference type="Pfam" id="PF25183">
    <property type="entry name" value="OMP_b-brl_4"/>
    <property type="match status" value="1"/>
</dbReference>
<evidence type="ECO:0000313" key="7">
    <source>
        <dbReference type="Proteomes" id="UP000253606"/>
    </source>
</evidence>
<keyword evidence="3" id="KW-0998">Cell outer membrane</keyword>
<comment type="subcellular location">
    <subcellularLocation>
        <location evidence="1">Cell outer membrane</location>
    </subcellularLocation>
</comment>
<evidence type="ECO:0000256" key="1">
    <source>
        <dbReference type="ARBA" id="ARBA00004442"/>
    </source>
</evidence>
<dbReference type="OrthoDB" id="97893at2"/>
<feature type="chain" id="PRO_5016403735" evidence="4">
    <location>
        <begin position="28"/>
        <end position="1195"/>
    </location>
</feature>
<feature type="signal peptide" evidence="4">
    <location>
        <begin position="1"/>
        <end position="27"/>
    </location>
</feature>
<evidence type="ECO:0000259" key="5">
    <source>
        <dbReference type="Pfam" id="PF25183"/>
    </source>
</evidence>
<evidence type="ECO:0000256" key="2">
    <source>
        <dbReference type="ARBA" id="ARBA00023136"/>
    </source>
</evidence>
<dbReference type="SUPFAM" id="SSF49464">
    <property type="entry name" value="Carboxypeptidase regulatory domain-like"/>
    <property type="match status" value="1"/>
</dbReference>
<keyword evidence="7" id="KW-1185">Reference proteome</keyword>
<dbReference type="Gene3D" id="2.40.170.20">
    <property type="entry name" value="TonB-dependent receptor, beta-barrel domain"/>
    <property type="match status" value="1"/>
</dbReference>
<keyword evidence="2" id="KW-0472">Membrane</keyword>
<dbReference type="InterPro" id="IPR008969">
    <property type="entry name" value="CarboxyPept-like_regulatory"/>
</dbReference>
<name>A0A2Z5FY62_9BACT</name>
<dbReference type="KEGG" id="abas:ACPOL_2073"/>
<evidence type="ECO:0000313" key="6">
    <source>
        <dbReference type="EMBL" id="AXC11407.1"/>
    </source>
</evidence>
<dbReference type="InterPro" id="IPR057601">
    <property type="entry name" value="Oar-like_b-barrel"/>
</dbReference>
<reference evidence="6 7" key="1">
    <citation type="journal article" date="2018" name="Front. Microbiol.">
        <title>Hydrolytic Capabilities as a Key to Environmental Success: Chitinolytic and Cellulolytic Acidobacteria From Acidic Sub-arctic Soils and Boreal Peatlands.</title>
        <authorList>
            <person name="Belova S.E."/>
            <person name="Ravin N.V."/>
            <person name="Pankratov T.A."/>
            <person name="Rakitin A.L."/>
            <person name="Ivanova A.A."/>
            <person name="Beletsky A.V."/>
            <person name="Mardanov A.V."/>
            <person name="Sinninghe Damste J.S."/>
            <person name="Dedysh S.N."/>
        </authorList>
    </citation>
    <scope>NUCLEOTIDE SEQUENCE [LARGE SCALE GENOMIC DNA]</scope>
    <source>
        <strain evidence="6 7">SBC82</strain>
    </source>
</reference>
<keyword evidence="4" id="KW-0732">Signal</keyword>
<dbReference type="SUPFAM" id="SSF56935">
    <property type="entry name" value="Porins"/>
    <property type="match status" value="1"/>
</dbReference>
<dbReference type="Proteomes" id="UP000253606">
    <property type="component" value="Chromosome"/>
</dbReference>
<dbReference type="AlphaFoldDB" id="A0A2Z5FY62"/>
<evidence type="ECO:0000256" key="4">
    <source>
        <dbReference type="SAM" id="SignalP"/>
    </source>
</evidence>
<dbReference type="InterPro" id="IPR010917">
    <property type="entry name" value="TonB_rcpt_CS"/>
</dbReference>
<dbReference type="EMBL" id="CP030840">
    <property type="protein sequence ID" value="AXC11407.1"/>
    <property type="molecule type" value="Genomic_DNA"/>
</dbReference>
<dbReference type="RefSeq" id="WP_114206862.1">
    <property type="nucleotide sequence ID" value="NZ_CP030840.1"/>
</dbReference>
<evidence type="ECO:0000256" key="3">
    <source>
        <dbReference type="ARBA" id="ARBA00023237"/>
    </source>
</evidence>
<dbReference type="Pfam" id="PF13620">
    <property type="entry name" value="CarboxypepD_reg"/>
    <property type="match status" value="1"/>
</dbReference>
<sequence>MKLRIPFFTICLLLVAGPIPVTVQLHAQATTASIHGIVTDSTGAVLPDATVTVVNTSTSISAIQETDSKGYFIFPDLHIGGPYTVTVGKDGFRKFVSTGIMLDLSSAREVEAKLEIGASSQTVQVNSATIQVETADVQLKHVIGAAELEELPTLGRDAVQLQKTAPGVVEANDREGTFSTNGSQTQENSYLLDGTDINDILLNQPGITVNPDALAEVNIISSTLDPQFSRNSGAIVDEALKSGTNQFHGNGFEFYRDTFLNNGNYFSATRPVFHQNVFGGTLGGPILRNRAFFFVAYQGLRNRTAQTQLTQVFSSDQRSGNFSTDGGFSNNPIPFPGGLQGPTGFCPAGTTWKQCFPNGQIPASEFNPIATSLLNKYVPPANFTSGGINYYNFNAPNTAGDDQGIIRIDDQLTAKDTLWASTIFDSNPSTNTLPLPSTESTGTGANLPGFAADNSSHIKLFNASWTHIFNSNTLNELRAGYFRYNFAELEPAASTLAAPSSFGFNIVPQDAAAATLPFMNVNGYFALGFSTNGPQPRKDENYTYFDNFSKVAGSHNLKFGASVERFVFSNPYYSDNSGYFNFVGSGTYSTGDPAADFLLGVPATYNQGSGFFVDVRASQYYAYAQDHWRVSDTLTLAYGIGYDAETPFENLQYGGVGVTCWLPNNAQSKVFPNAPPGLLYPGDPGCNRNGGPTTHWNHFSPRAGFAWSPNGEIGALTGASGQHSLVVRGGFGVYWNRPQSEGTQENSNDAPFSLNSLGAAGMGGSPSFANPFQDIAGTPGASYPTNPFPYTVPKPGPNVSFSSLYPLEMDNLTSEFDVPYTYNFNLNVQRALPSNMVLTVGYVGSLGRKLMRAGDGNRTTQAGHDACLSGTGTGAPIVLGNNTFSCVQLANAQSLYFPGNKTQPAVVPGSQIPGLFPNGLPYYLSIGGMYTNGASSYNSLQVSLAKTPTRGLYFALAYTYSHALDNASGLEDSVANGYGSNYVPGFEHLSYGDSAYDARHRFVGLYNYEIPVPHAMTSNPGARWALAGWHLSGVTALQAGFPVTIYDAGVYNSLYCDQFSFVNCPDVPNTSTFHIKTLNPRHAGNYWFNPATFSQEPIGTFGNVKRNFFHGPGFNYSNIEIYKNLPVGGADSRQYIQLRLEAYNAFNHANFANPNGNFGAGSPAFGSINSVDQPVSTSGDPQPGRAIQLAGKFYF</sequence>
<dbReference type="PROSITE" id="PS01156">
    <property type="entry name" value="TONB_DEPENDENT_REC_2"/>
    <property type="match status" value="1"/>
</dbReference>
<proteinExistence type="predicted"/>
<feature type="domain" description="TonB-dependent transporter Oar-like beta-barrel" evidence="5">
    <location>
        <begin position="240"/>
        <end position="1188"/>
    </location>
</feature>
<dbReference type="GO" id="GO:0009279">
    <property type="term" value="C:cell outer membrane"/>
    <property type="evidence" value="ECO:0007669"/>
    <property type="project" value="UniProtKB-SubCell"/>
</dbReference>
<gene>
    <name evidence="6" type="ORF">ACPOL_2073</name>
</gene>
<protein>
    <submittedName>
        <fullName evidence="6">Oar protein</fullName>
    </submittedName>
</protein>
<organism evidence="6 7">
    <name type="scientific">Acidisarcina polymorpha</name>
    <dbReference type="NCBI Taxonomy" id="2211140"/>
    <lineage>
        <taxon>Bacteria</taxon>
        <taxon>Pseudomonadati</taxon>
        <taxon>Acidobacteriota</taxon>
        <taxon>Terriglobia</taxon>
        <taxon>Terriglobales</taxon>
        <taxon>Acidobacteriaceae</taxon>
        <taxon>Acidisarcina</taxon>
    </lineage>
</organism>
<accession>A0A2Z5FY62</accession>
<dbReference type="InterPro" id="IPR036942">
    <property type="entry name" value="Beta-barrel_TonB_sf"/>
</dbReference>
<dbReference type="Gene3D" id="2.60.40.1120">
    <property type="entry name" value="Carboxypeptidase-like, regulatory domain"/>
    <property type="match status" value="1"/>
</dbReference>